<dbReference type="InterPro" id="IPR029058">
    <property type="entry name" value="AB_hydrolase_fold"/>
</dbReference>
<dbReference type="PANTHER" id="PTHR48098">
    <property type="entry name" value="ENTEROCHELIN ESTERASE-RELATED"/>
    <property type="match status" value="1"/>
</dbReference>
<accession>A0A943DIN7</accession>
<dbReference type="AlphaFoldDB" id="A0A943DIN7"/>
<dbReference type="InterPro" id="IPR050583">
    <property type="entry name" value="Mycobacterial_A85_antigen"/>
</dbReference>
<dbReference type="SUPFAM" id="SSF53474">
    <property type="entry name" value="alpha/beta-Hydrolases"/>
    <property type="match status" value="1"/>
</dbReference>
<dbReference type="GO" id="GO:0016787">
    <property type="term" value="F:hydrolase activity"/>
    <property type="evidence" value="ECO:0007669"/>
    <property type="project" value="UniProtKB-KW"/>
</dbReference>
<dbReference type="EMBL" id="JAGZGG010000032">
    <property type="protein sequence ID" value="MBS5333163.1"/>
    <property type="molecule type" value="Genomic_DNA"/>
</dbReference>
<protein>
    <submittedName>
        <fullName evidence="1">Alpha/beta hydrolase</fullName>
    </submittedName>
</protein>
<comment type="caution">
    <text evidence="1">The sequence shown here is derived from an EMBL/GenBank/DDBJ whole genome shotgun (WGS) entry which is preliminary data.</text>
</comment>
<dbReference type="Proteomes" id="UP000759273">
    <property type="component" value="Unassembled WGS sequence"/>
</dbReference>
<dbReference type="PANTHER" id="PTHR48098:SF6">
    <property type="entry name" value="FERRI-BACILLIBACTIN ESTERASE BESA"/>
    <property type="match status" value="1"/>
</dbReference>
<keyword evidence="1" id="KW-0378">Hydrolase</keyword>
<gene>
    <name evidence="1" type="ORF">KHY36_11625</name>
</gene>
<reference evidence="1" key="1">
    <citation type="submission" date="2021-02" db="EMBL/GenBank/DDBJ databases">
        <title>Infant gut strain persistence is associated with maternal origin, phylogeny, and functional potential including surface adhesion and iron acquisition.</title>
        <authorList>
            <person name="Lou Y.C."/>
        </authorList>
    </citation>
    <scope>NUCLEOTIDE SEQUENCE</scope>
    <source>
        <strain evidence="1">L3_101_000M1_dasL3_101_000M1_concoct_87</strain>
    </source>
</reference>
<name>A0A943DIN7_9FIRM</name>
<proteinExistence type="predicted"/>
<dbReference type="InterPro" id="IPR000801">
    <property type="entry name" value="Esterase-like"/>
</dbReference>
<organism evidence="1 2">
    <name type="scientific">Subdoligranulum variabile</name>
    <dbReference type="NCBI Taxonomy" id="214851"/>
    <lineage>
        <taxon>Bacteria</taxon>
        <taxon>Bacillati</taxon>
        <taxon>Bacillota</taxon>
        <taxon>Clostridia</taxon>
        <taxon>Eubacteriales</taxon>
        <taxon>Oscillospiraceae</taxon>
        <taxon>Subdoligranulum</taxon>
    </lineage>
</organism>
<dbReference type="Pfam" id="PF00756">
    <property type="entry name" value="Esterase"/>
    <property type="match status" value="1"/>
</dbReference>
<sequence>MVETFTVHITPFGLDRNTFVYLPDGWQTSGKRYPVVYMFDGHNLFFDSTATYGTCWGLKEYMDAHGEAIIVAPECNHEGNARLEEYSPYDFTWQENAIHGRGKAYLDWMVNELKPLIDAKYPTLPDRGNTAIGGSSMGGLMSLYGVTAHNATFSRAACLSPSVRFSFTEVKADIKKAKLAPGTRVYISWGEREGKGRHALAQYTSKALEVTNLLTAQGAAVYPYCQLDGKHCEADWRRQLGRCFKFLFGWR</sequence>
<dbReference type="Gene3D" id="3.40.50.1820">
    <property type="entry name" value="alpha/beta hydrolase"/>
    <property type="match status" value="1"/>
</dbReference>
<evidence type="ECO:0000313" key="1">
    <source>
        <dbReference type="EMBL" id="MBS5333163.1"/>
    </source>
</evidence>
<evidence type="ECO:0000313" key="2">
    <source>
        <dbReference type="Proteomes" id="UP000759273"/>
    </source>
</evidence>